<feature type="domain" description="ABC transmembrane type-2" evidence="6">
    <location>
        <begin position="17"/>
        <end position="280"/>
    </location>
</feature>
<feature type="transmembrane region" description="Helical" evidence="5">
    <location>
        <begin position="12"/>
        <end position="36"/>
    </location>
</feature>
<dbReference type="RefSeq" id="WP_010621106.1">
    <property type="nucleotide sequence ID" value="NZ_AZGF01000019.1"/>
</dbReference>
<evidence type="ECO:0000256" key="5">
    <source>
        <dbReference type="RuleBase" id="RU361157"/>
    </source>
</evidence>
<feature type="transmembrane region" description="Helical" evidence="5">
    <location>
        <begin position="102"/>
        <end position="128"/>
    </location>
</feature>
<keyword evidence="3 5" id="KW-1133">Transmembrane helix</keyword>
<proteinExistence type="inferred from homology"/>
<dbReference type="InterPro" id="IPR051784">
    <property type="entry name" value="Nod_factor_ABC_transporter"/>
</dbReference>
<dbReference type="PANTHER" id="PTHR43229">
    <property type="entry name" value="NODULATION PROTEIN J"/>
    <property type="match status" value="1"/>
</dbReference>
<feature type="transmembrane region" description="Helical" evidence="5">
    <location>
        <begin position="143"/>
        <end position="162"/>
    </location>
</feature>
<dbReference type="Proteomes" id="UP000051820">
    <property type="component" value="Unassembled WGS sequence"/>
</dbReference>
<keyword evidence="4 5" id="KW-0472">Membrane</keyword>
<keyword evidence="8" id="KW-1185">Reference proteome</keyword>
<reference evidence="7 8" key="1">
    <citation type="journal article" date="2015" name="Genome Announc.">
        <title>Expanding the biotechnology potential of lactobacilli through comparative genomics of 213 strains and associated genera.</title>
        <authorList>
            <person name="Sun Z."/>
            <person name="Harris H.M."/>
            <person name="McCann A."/>
            <person name="Guo C."/>
            <person name="Argimon S."/>
            <person name="Zhang W."/>
            <person name="Yang X."/>
            <person name="Jeffery I.B."/>
            <person name="Cooney J.C."/>
            <person name="Kagawa T.F."/>
            <person name="Liu W."/>
            <person name="Song Y."/>
            <person name="Salvetti E."/>
            <person name="Wrobel A."/>
            <person name="Rasinkangas P."/>
            <person name="Parkhill J."/>
            <person name="Rea M.C."/>
            <person name="O'Sullivan O."/>
            <person name="Ritari J."/>
            <person name="Douillard F.P."/>
            <person name="Paul Ross R."/>
            <person name="Yang R."/>
            <person name="Briner A.E."/>
            <person name="Felis G.E."/>
            <person name="de Vos W.M."/>
            <person name="Barrangou R."/>
            <person name="Klaenhammer T.R."/>
            <person name="Caufield P.W."/>
            <person name="Cui Y."/>
            <person name="Zhang H."/>
            <person name="O'Toole P.W."/>
        </authorList>
    </citation>
    <scope>NUCLEOTIDE SEQUENCE [LARGE SCALE GENOMIC DNA]</scope>
    <source>
        <strain evidence="7 8">DSM 5007</strain>
    </source>
</reference>
<evidence type="ECO:0000259" key="6">
    <source>
        <dbReference type="PROSITE" id="PS51012"/>
    </source>
</evidence>
<dbReference type="PROSITE" id="PS51012">
    <property type="entry name" value="ABC_TM2"/>
    <property type="match status" value="1"/>
</dbReference>
<dbReference type="eggNOG" id="COG0842">
    <property type="taxonomic scope" value="Bacteria"/>
</dbReference>
<dbReference type="OrthoDB" id="162334at2"/>
<comment type="similarity">
    <text evidence="5">Belongs to the ABC-2 integral membrane protein family.</text>
</comment>
<sequence length="288" mass="31781">MIAFVKRDLKLFFSSASTMFFSLLGALIAFVLYLVFLKSTMTSSIPFDSKSVLLDPWVIGGTLAVTAVTTTMSALSQMIKDRETGTLADFLMTKMDYWQLQISYLISAVIIGFLMQVIMALIMFGYFALTDGISIPWNLAPEFLYIAAISSVVWTTFSLLCLSFVKRVDTLGKLGTIIGTAAGFFAGVYFPISSMPSAAQTLIKLTPAPYNAALYRELLMKSTINNKFTGVLSTQKLGFEKAMGIKISVNSVLSQIQLNLVMLGFMVLFLIISLALMRQSRRSIMVRI</sequence>
<dbReference type="GO" id="GO:0140359">
    <property type="term" value="F:ABC-type transporter activity"/>
    <property type="evidence" value="ECO:0007669"/>
    <property type="project" value="InterPro"/>
</dbReference>
<dbReference type="AlphaFoldDB" id="A0A0R1W0N6"/>
<evidence type="ECO:0000256" key="1">
    <source>
        <dbReference type="ARBA" id="ARBA00004141"/>
    </source>
</evidence>
<dbReference type="GO" id="GO:0005886">
    <property type="term" value="C:plasma membrane"/>
    <property type="evidence" value="ECO:0007669"/>
    <property type="project" value="UniProtKB-SubCell"/>
</dbReference>
<keyword evidence="5" id="KW-0813">Transport</keyword>
<dbReference type="PANTHER" id="PTHR43229:SF2">
    <property type="entry name" value="NODULATION PROTEIN J"/>
    <property type="match status" value="1"/>
</dbReference>
<gene>
    <name evidence="7" type="ORF">FD16_GL000723</name>
</gene>
<organism evidence="7 8">
    <name type="scientific">Paucilactobacillus suebicus DSM 5007 = KCTC 3549</name>
    <dbReference type="NCBI Taxonomy" id="1423807"/>
    <lineage>
        <taxon>Bacteria</taxon>
        <taxon>Bacillati</taxon>
        <taxon>Bacillota</taxon>
        <taxon>Bacilli</taxon>
        <taxon>Lactobacillales</taxon>
        <taxon>Lactobacillaceae</taxon>
        <taxon>Paucilactobacillus</taxon>
    </lineage>
</organism>
<evidence type="ECO:0000256" key="3">
    <source>
        <dbReference type="ARBA" id="ARBA00022989"/>
    </source>
</evidence>
<dbReference type="Pfam" id="PF01061">
    <property type="entry name" value="ABC2_membrane"/>
    <property type="match status" value="1"/>
</dbReference>
<protein>
    <recommendedName>
        <fullName evidence="5">Transport permease protein</fullName>
    </recommendedName>
</protein>
<comment type="caution">
    <text evidence="7">The sequence shown here is derived from an EMBL/GenBank/DDBJ whole genome shotgun (WGS) entry which is preliminary data.</text>
</comment>
<dbReference type="EMBL" id="AZGF01000019">
    <property type="protein sequence ID" value="KRM11424.1"/>
    <property type="molecule type" value="Genomic_DNA"/>
</dbReference>
<feature type="transmembrane region" description="Helical" evidence="5">
    <location>
        <begin position="56"/>
        <end position="75"/>
    </location>
</feature>
<name>A0A0R1W0N6_9LACO</name>
<evidence type="ECO:0000256" key="2">
    <source>
        <dbReference type="ARBA" id="ARBA00022692"/>
    </source>
</evidence>
<dbReference type="InterPro" id="IPR047817">
    <property type="entry name" value="ABC2_TM_bact-type"/>
</dbReference>
<feature type="transmembrane region" description="Helical" evidence="5">
    <location>
        <begin position="174"/>
        <end position="192"/>
    </location>
</feature>
<keyword evidence="2 5" id="KW-0812">Transmembrane</keyword>
<evidence type="ECO:0000256" key="4">
    <source>
        <dbReference type="ARBA" id="ARBA00023136"/>
    </source>
</evidence>
<keyword evidence="5" id="KW-1003">Cell membrane</keyword>
<evidence type="ECO:0000313" key="7">
    <source>
        <dbReference type="EMBL" id="KRM11424.1"/>
    </source>
</evidence>
<dbReference type="STRING" id="1423807.FD16_GL000723"/>
<comment type="subcellular location">
    <subcellularLocation>
        <location evidence="5">Cell membrane</location>
        <topology evidence="5">Multi-pass membrane protein</topology>
    </subcellularLocation>
    <subcellularLocation>
        <location evidence="1">Membrane</location>
        <topology evidence="1">Multi-pass membrane protein</topology>
    </subcellularLocation>
</comment>
<evidence type="ECO:0000313" key="8">
    <source>
        <dbReference type="Proteomes" id="UP000051820"/>
    </source>
</evidence>
<accession>A0A0R1W0N6</accession>
<dbReference type="InterPro" id="IPR013525">
    <property type="entry name" value="ABC2_TM"/>
</dbReference>
<dbReference type="PATRIC" id="fig|1423807.3.peg.732"/>
<feature type="transmembrane region" description="Helical" evidence="5">
    <location>
        <begin position="256"/>
        <end position="277"/>
    </location>
</feature>